<dbReference type="Pfam" id="PF00072">
    <property type="entry name" value="Response_reg"/>
    <property type="match status" value="1"/>
</dbReference>
<dbReference type="OrthoDB" id="7326651at2"/>
<dbReference type="SMART" id="SM00387">
    <property type="entry name" value="HATPase_c"/>
    <property type="match status" value="1"/>
</dbReference>
<dbReference type="PRINTS" id="PR00344">
    <property type="entry name" value="BCTRLSENSOR"/>
</dbReference>
<dbReference type="Proteomes" id="UP000011744">
    <property type="component" value="Unassembled WGS sequence"/>
</dbReference>
<dbReference type="Pfam" id="PF00512">
    <property type="entry name" value="HisKA"/>
    <property type="match status" value="1"/>
</dbReference>
<dbReference type="InterPro" id="IPR003661">
    <property type="entry name" value="HisK_dim/P_dom"/>
</dbReference>
<dbReference type="PANTHER" id="PTHR43711">
    <property type="entry name" value="TWO-COMPONENT HISTIDINE KINASE"/>
    <property type="match status" value="1"/>
</dbReference>
<dbReference type="eggNOG" id="COG0784">
    <property type="taxonomic scope" value="Bacteria"/>
</dbReference>
<dbReference type="Gene3D" id="3.30.565.10">
    <property type="entry name" value="Histidine kinase-like ATPase, C-terminal domain"/>
    <property type="match status" value="1"/>
</dbReference>
<dbReference type="Gene3D" id="3.40.50.2300">
    <property type="match status" value="1"/>
</dbReference>
<evidence type="ECO:0000256" key="2">
    <source>
        <dbReference type="ARBA" id="ARBA00012438"/>
    </source>
</evidence>
<evidence type="ECO:0000256" key="7">
    <source>
        <dbReference type="PROSITE-ProRule" id="PRU00169"/>
    </source>
</evidence>
<dbReference type="InterPro" id="IPR004358">
    <property type="entry name" value="Sig_transdc_His_kin-like_C"/>
</dbReference>
<feature type="region of interest" description="Disordered" evidence="9">
    <location>
        <begin position="426"/>
        <end position="463"/>
    </location>
</feature>
<dbReference type="InterPro" id="IPR050736">
    <property type="entry name" value="Sensor_HK_Regulatory"/>
</dbReference>
<keyword evidence="4" id="KW-0808">Transferase</keyword>
<feature type="modified residue" description="4-aspartylphosphate" evidence="7">
    <location>
        <position position="81"/>
    </location>
</feature>
<dbReference type="STRING" id="1244869.H261_04253"/>
<keyword evidence="6" id="KW-0902">Two-component regulatory system</keyword>
<name>M2ZA29_9PROT</name>
<dbReference type="SUPFAM" id="SSF52172">
    <property type="entry name" value="CheY-like"/>
    <property type="match status" value="1"/>
</dbReference>
<sequence>MAGPRKLSLKPRGDRSAPAPSAPPWPILIVDDDEQVLEMTRVILRDLSYQGRPFKCVEATSAAEAAAILDLQPEIPVALLDVVMETPDAGLRLVRHIREEQGNHRIRIILRTGQPGDAPERDVVLAYDINDYKSKAELTAQKMFTALVGALRAWSDITTIERLNAELSAFNASLERKVEDRTAELRESNEALARSKTRAETALLRETEAKGQLRQFLSMVSHEFRTPLAIIDSSAQMLRIRVEKSDPGGVARLDTIRGGVQRLLGLIDTCLADEQLDSGRIVLHEKSFDIGPMIEVTLSHYRVAAPTHRYRAECAPGLAVWGDPGMVALVINNLVGNAVKYSPAGSDVTVAAARDGGDVSIAVSDQGMGIPADDLPNIFERFHRAANSKGIPGSGIGLHMVRQIVEMHGGSVAVESRLRAGSRFTVRLRPSPGPGAEGIDPVQDGLSAPAPDDTVDDLGEGNR</sequence>
<protein>
    <recommendedName>
        <fullName evidence="2">histidine kinase</fullName>
        <ecNumber evidence="2">2.7.13.3</ecNumber>
    </recommendedName>
</protein>
<dbReference type="PROSITE" id="PS50110">
    <property type="entry name" value="RESPONSE_REGULATORY"/>
    <property type="match status" value="1"/>
</dbReference>
<evidence type="ECO:0000256" key="1">
    <source>
        <dbReference type="ARBA" id="ARBA00000085"/>
    </source>
</evidence>
<dbReference type="InterPro" id="IPR036890">
    <property type="entry name" value="HATPase_C_sf"/>
</dbReference>
<evidence type="ECO:0000256" key="6">
    <source>
        <dbReference type="ARBA" id="ARBA00023012"/>
    </source>
</evidence>
<dbReference type="InterPro" id="IPR001789">
    <property type="entry name" value="Sig_transdc_resp-reg_receiver"/>
</dbReference>
<comment type="catalytic activity">
    <reaction evidence="1">
        <text>ATP + protein L-histidine = ADP + protein N-phospho-L-histidine.</text>
        <dbReference type="EC" id="2.7.13.3"/>
    </reaction>
</comment>
<dbReference type="PATRIC" id="fig|1244869.3.peg.851"/>
<dbReference type="InterPro" id="IPR005467">
    <property type="entry name" value="His_kinase_dom"/>
</dbReference>
<gene>
    <name evidence="12" type="ORF">H261_04253</name>
</gene>
<keyword evidence="3 7" id="KW-0597">Phosphoprotein</keyword>
<dbReference type="InterPro" id="IPR011006">
    <property type="entry name" value="CheY-like_superfamily"/>
</dbReference>
<evidence type="ECO:0000256" key="8">
    <source>
        <dbReference type="SAM" id="Coils"/>
    </source>
</evidence>
<feature type="domain" description="Response regulatory" evidence="11">
    <location>
        <begin position="26"/>
        <end position="150"/>
    </location>
</feature>
<accession>M2ZA29</accession>
<dbReference type="SMART" id="SM00388">
    <property type="entry name" value="HisKA"/>
    <property type="match status" value="1"/>
</dbReference>
<dbReference type="GO" id="GO:0000155">
    <property type="term" value="F:phosphorelay sensor kinase activity"/>
    <property type="evidence" value="ECO:0007669"/>
    <property type="project" value="InterPro"/>
</dbReference>
<keyword evidence="8" id="KW-0175">Coiled coil</keyword>
<dbReference type="RefSeq" id="WP_008614694.1">
    <property type="nucleotide sequence ID" value="NZ_AONQ01000007.1"/>
</dbReference>
<dbReference type="CDD" id="cd00082">
    <property type="entry name" value="HisKA"/>
    <property type="match status" value="1"/>
</dbReference>
<dbReference type="FunFam" id="3.30.565.10:FF:000006">
    <property type="entry name" value="Sensor histidine kinase WalK"/>
    <property type="match status" value="1"/>
</dbReference>
<dbReference type="EC" id="2.7.13.3" evidence="2"/>
<dbReference type="CDD" id="cd00075">
    <property type="entry name" value="HATPase"/>
    <property type="match status" value="1"/>
</dbReference>
<evidence type="ECO:0000313" key="12">
    <source>
        <dbReference type="EMBL" id="EME71250.1"/>
    </source>
</evidence>
<evidence type="ECO:0000259" key="10">
    <source>
        <dbReference type="PROSITE" id="PS50109"/>
    </source>
</evidence>
<comment type="caution">
    <text evidence="12">The sequence shown here is derived from an EMBL/GenBank/DDBJ whole genome shotgun (WGS) entry which is preliminary data.</text>
</comment>
<keyword evidence="13" id="KW-1185">Reference proteome</keyword>
<feature type="compositionally biased region" description="Acidic residues" evidence="9">
    <location>
        <begin position="453"/>
        <end position="463"/>
    </location>
</feature>
<evidence type="ECO:0000256" key="3">
    <source>
        <dbReference type="ARBA" id="ARBA00022553"/>
    </source>
</evidence>
<feature type="region of interest" description="Disordered" evidence="9">
    <location>
        <begin position="1"/>
        <end position="24"/>
    </location>
</feature>
<evidence type="ECO:0000256" key="5">
    <source>
        <dbReference type="ARBA" id="ARBA00022777"/>
    </source>
</evidence>
<evidence type="ECO:0000313" key="13">
    <source>
        <dbReference type="Proteomes" id="UP000011744"/>
    </source>
</evidence>
<dbReference type="InterPro" id="IPR036097">
    <property type="entry name" value="HisK_dim/P_sf"/>
</dbReference>
<organism evidence="12 13">
    <name type="scientific">Paramagnetospirillum caucaseum</name>
    <dbReference type="NCBI Taxonomy" id="1244869"/>
    <lineage>
        <taxon>Bacteria</taxon>
        <taxon>Pseudomonadati</taxon>
        <taxon>Pseudomonadota</taxon>
        <taxon>Alphaproteobacteria</taxon>
        <taxon>Rhodospirillales</taxon>
        <taxon>Magnetospirillaceae</taxon>
        <taxon>Paramagnetospirillum</taxon>
    </lineage>
</organism>
<evidence type="ECO:0000256" key="9">
    <source>
        <dbReference type="SAM" id="MobiDB-lite"/>
    </source>
</evidence>
<dbReference type="EMBL" id="AONQ01000007">
    <property type="protein sequence ID" value="EME71250.1"/>
    <property type="molecule type" value="Genomic_DNA"/>
</dbReference>
<dbReference type="SUPFAM" id="SSF47384">
    <property type="entry name" value="Homodimeric domain of signal transducing histidine kinase"/>
    <property type="match status" value="1"/>
</dbReference>
<keyword evidence="5 12" id="KW-0418">Kinase</keyword>
<reference evidence="12 13" key="1">
    <citation type="journal article" date="2014" name="Genome Announc.">
        <title>Draft Genome Sequence of Magnetospirillum sp. Strain SO-1, a Freshwater Magnetotactic Bacterium Isolated from the Ol'khovka River, Russia.</title>
        <authorList>
            <person name="Grouzdev D.S."/>
            <person name="Dziuba M.V."/>
            <person name="Sukhacheva M.S."/>
            <person name="Mardanov A.V."/>
            <person name="Beletskiy A.V."/>
            <person name="Kuznetsov B.B."/>
            <person name="Skryabin K.G."/>
        </authorList>
    </citation>
    <scope>NUCLEOTIDE SEQUENCE [LARGE SCALE GENOMIC DNA]</scope>
    <source>
        <strain evidence="12 13">SO-1</strain>
    </source>
</reference>
<evidence type="ECO:0000259" key="11">
    <source>
        <dbReference type="PROSITE" id="PS50110"/>
    </source>
</evidence>
<dbReference type="PANTHER" id="PTHR43711:SF1">
    <property type="entry name" value="HISTIDINE KINASE 1"/>
    <property type="match status" value="1"/>
</dbReference>
<proteinExistence type="predicted"/>
<dbReference type="Gene3D" id="1.10.287.130">
    <property type="match status" value="1"/>
</dbReference>
<dbReference type="Pfam" id="PF02518">
    <property type="entry name" value="HATPase_c"/>
    <property type="match status" value="1"/>
</dbReference>
<feature type="domain" description="Histidine kinase" evidence="10">
    <location>
        <begin position="219"/>
        <end position="432"/>
    </location>
</feature>
<dbReference type="eggNOG" id="COG2205">
    <property type="taxonomic scope" value="Bacteria"/>
</dbReference>
<dbReference type="SUPFAM" id="SSF55874">
    <property type="entry name" value="ATPase domain of HSP90 chaperone/DNA topoisomerase II/histidine kinase"/>
    <property type="match status" value="1"/>
</dbReference>
<dbReference type="InterPro" id="IPR003594">
    <property type="entry name" value="HATPase_dom"/>
</dbReference>
<feature type="coiled-coil region" evidence="8">
    <location>
        <begin position="160"/>
        <end position="191"/>
    </location>
</feature>
<dbReference type="AlphaFoldDB" id="M2ZA29"/>
<dbReference type="PROSITE" id="PS50109">
    <property type="entry name" value="HIS_KIN"/>
    <property type="match status" value="1"/>
</dbReference>
<evidence type="ECO:0000256" key="4">
    <source>
        <dbReference type="ARBA" id="ARBA00022679"/>
    </source>
</evidence>